<dbReference type="Proteomes" id="UP001143910">
    <property type="component" value="Unassembled WGS sequence"/>
</dbReference>
<sequence>MSEFSGKPDFRQQHAQMTELQMLTPASARPNTSDDIERLLSSSFYPGASPEYSRHAPTPSNSTGSTEDAVEFLSYAQHTVHSQQDTEYTTTIKNKNDTDTNIKNKKKSNTGTKRKADTEDNGEPGEVTMTLFLFTNPPA</sequence>
<protein>
    <submittedName>
        <fullName evidence="1">Uncharacterized protein</fullName>
    </submittedName>
</protein>
<keyword evidence="2" id="KW-1185">Reference proteome</keyword>
<organism evidence="1 2">
    <name type="scientific">Zarea fungicola</name>
    <dbReference type="NCBI Taxonomy" id="93591"/>
    <lineage>
        <taxon>Eukaryota</taxon>
        <taxon>Fungi</taxon>
        <taxon>Dikarya</taxon>
        <taxon>Ascomycota</taxon>
        <taxon>Pezizomycotina</taxon>
        <taxon>Sordariomycetes</taxon>
        <taxon>Hypocreomycetidae</taxon>
        <taxon>Hypocreales</taxon>
        <taxon>Cordycipitaceae</taxon>
        <taxon>Zarea</taxon>
    </lineage>
</organism>
<evidence type="ECO:0000313" key="1">
    <source>
        <dbReference type="EMBL" id="KAJ2961283.1"/>
    </source>
</evidence>
<accession>A0ACC1MDL6</accession>
<comment type="caution">
    <text evidence="1">The sequence shown here is derived from an EMBL/GenBank/DDBJ whole genome shotgun (WGS) entry which is preliminary data.</text>
</comment>
<evidence type="ECO:0000313" key="2">
    <source>
        <dbReference type="Proteomes" id="UP001143910"/>
    </source>
</evidence>
<proteinExistence type="predicted"/>
<gene>
    <name evidence="1" type="ORF">NQ176_g11010</name>
</gene>
<name>A0ACC1MDL6_9HYPO</name>
<reference evidence="1" key="1">
    <citation type="submission" date="2022-08" db="EMBL/GenBank/DDBJ databases">
        <title>Genome Sequence of Lecanicillium fungicola.</title>
        <authorList>
            <person name="Buettner E."/>
        </authorList>
    </citation>
    <scope>NUCLEOTIDE SEQUENCE</scope>
    <source>
        <strain evidence="1">Babe33</strain>
    </source>
</reference>
<dbReference type="EMBL" id="JANJQO010003360">
    <property type="protein sequence ID" value="KAJ2961283.1"/>
    <property type="molecule type" value="Genomic_DNA"/>
</dbReference>